<sequence>MNHFQEVSPIDRPHQNDQTRRLTHALHDADSSTRLRTALAAGTEPHAEFVSVLVECCAFESDFYVRDMLTWALTRHPAEIVVPLLLAELHSTTAQARSQALHTLSKIGDRATWADIPLELVHDADDEVARAAWRAVVVLVPDGHEHTVALELATELGRGDRETQRSLSRALIELGDTVPGILDTASESGNPAVRAHARATQRLWDDPDSAFTVTVEDAKKIANAGPLPDQDA</sequence>
<organism evidence="1 2">
    <name type="scientific">Williamsia marianensis</name>
    <dbReference type="NCBI Taxonomy" id="85044"/>
    <lineage>
        <taxon>Bacteria</taxon>
        <taxon>Bacillati</taxon>
        <taxon>Actinomycetota</taxon>
        <taxon>Actinomycetes</taxon>
        <taxon>Mycobacteriales</taxon>
        <taxon>Nocardiaceae</taxon>
        <taxon>Williamsia</taxon>
    </lineage>
</organism>
<dbReference type="Proteomes" id="UP000274762">
    <property type="component" value="Unassembled WGS sequence"/>
</dbReference>
<evidence type="ECO:0008006" key="3">
    <source>
        <dbReference type="Google" id="ProtNLM"/>
    </source>
</evidence>
<protein>
    <recommendedName>
        <fullName evidence="3">HEAT repeat protein</fullName>
    </recommendedName>
</protein>
<comment type="caution">
    <text evidence="1">The sequence shown here is derived from an EMBL/GenBank/DDBJ whole genome shotgun (WGS) entry which is preliminary data.</text>
</comment>
<dbReference type="AlphaFoldDB" id="A0A495K3H0"/>
<accession>A0A495K3H0</accession>
<proteinExistence type="predicted"/>
<dbReference type="Gene3D" id="1.25.10.10">
    <property type="entry name" value="Leucine-rich Repeat Variant"/>
    <property type="match status" value="1"/>
</dbReference>
<evidence type="ECO:0000313" key="2">
    <source>
        <dbReference type="Proteomes" id="UP000274762"/>
    </source>
</evidence>
<evidence type="ECO:0000313" key="1">
    <source>
        <dbReference type="EMBL" id="RKR95258.1"/>
    </source>
</evidence>
<name>A0A495K3H0_WILMA</name>
<gene>
    <name evidence="1" type="ORF">DFJ75_2076</name>
</gene>
<reference evidence="1 2" key="1">
    <citation type="submission" date="2018-10" db="EMBL/GenBank/DDBJ databases">
        <title>Sequencing the genomes of 1000 actinobacteria strains.</title>
        <authorList>
            <person name="Klenk H.-P."/>
        </authorList>
    </citation>
    <scope>NUCLEOTIDE SEQUENCE [LARGE SCALE GENOMIC DNA]</scope>
    <source>
        <strain evidence="1 2">DSM 44343</strain>
    </source>
</reference>
<dbReference type="SUPFAM" id="SSF48371">
    <property type="entry name" value="ARM repeat"/>
    <property type="match status" value="1"/>
</dbReference>
<dbReference type="EMBL" id="RBKV01000001">
    <property type="protein sequence ID" value="RKR95258.1"/>
    <property type="molecule type" value="Genomic_DNA"/>
</dbReference>
<dbReference type="InterPro" id="IPR011989">
    <property type="entry name" value="ARM-like"/>
</dbReference>
<dbReference type="InterPro" id="IPR016024">
    <property type="entry name" value="ARM-type_fold"/>
</dbReference>